<protein>
    <recommendedName>
        <fullName evidence="1">SET domain-containing protein</fullName>
    </recommendedName>
</protein>
<dbReference type="SUPFAM" id="SSF82199">
    <property type="entry name" value="SET domain"/>
    <property type="match status" value="1"/>
</dbReference>
<dbReference type="Gene3D" id="2.170.270.10">
    <property type="entry name" value="SET domain"/>
    <property type="match status" value="1"/>
</dbReference>
<feature type="domain" description="SET" evidence="1">
    <location>
        <begin position="51"/>
        <end position="175"/>
    </location>
</feature>
<dbReference type="Pfam" id="PF00856">
    <property type="entry name" value="SET"/>
    <property type="match status" value="1"/>
</dbReference>
<dbReference type="Proteomes" id="UP000664132">
    <property type="component" value="Unassembled WGS sequence"/>
</dbReference>
<dbReference type="InterPro" id="IPR053185">
    <property type="entry name" value="SET_domain_protein"/>
</dbReference>
<organism evidence="2 3">
    <name type="scientific">Cadophora malorum</name>
    <dbReference type="NCBI Taxonomy" id="108018"/>
    <lineage>
        <taxon>Eukaryota</taxon>
        <taxon>Fungi</taxon>
        <taxon>Dikarya</taxon>
        <taxon>Ascomycota</taxon>
        <taxon>Pezizomycotina</taxon>
        <taxon>Leotiomycetes</taxon>
        <taxon>Helotiales</taxon>
        <taxon>Ploettnerulaceae</taxon>
        <taxon>Cadophora</taxon>
    </lineage>
</organism>
<dbReference type="OrthoDB" id="5297013at2759"/>
<evidence type="ECO:0000313" key="3">
    <source>
        <dbReference type="Proteomes" id="UP000664132"/>
    </source>
</evidence>
<keyword evidence="3" id="KW-1185">Reference proteome</keyword>
<dbReference type="AlphaFoldDB" id="A0A8H7TIC8"/>
<dbReference type="PANTHER" id="PTHR47332:SF4">
    <property type="entry name" value="SET DOMAIN-CONTAINING PROTEIN 5"/>
    <property type="match status" value="1"/>
</dbReference>
<dbReference type="CDD" id="cd20071">
    <property type="entry name" value="SET_SMYD"/>
    <property type="match status" value="1"/>
</dbReference>
<reference evidence="2" key="1">
    <citation type="submission" date="2021-02" db="EMBL/GenBank/DDBJ databases">
        <title>Genome sequence Cadophora malorum strain M34.</title>
        <authorList>
            <person name="Stefanovic E."/>
            <person name="Vu D."/>
            <person name="Scully C."/>
            <person name="Dijksterhuis J."/>
            <person name="Roader J."/>
            <person name="Houbraken J."/>
        </authorList>
    </citation>
    <scope>NUCLEOTIDE SEQUENCE</scope>
    <source>
        <strain evidence="2">M34</strain>
    </source>
</reference>
<dbReference type="PANTHER" id="PTHR47332">
    <property type="entry name" value="SET DOMAIN-CONTAINING PROTEIN 5"/>
    <property type="match status" value="1"/>
</dbReference>
<comment type="caution">
    <text evidence="2">The sequence shown here is derived from an EMBL/GenBank/DDBJ whole genome shotgun (WGS) entry which is preliminary data.</text>
</comment>
<dbReference type="InterPro" id="IPR046341">
    <property type="entry name" value="SET_dom_sf"/>
</dbReference>
<name>A0A8H7TIC8_9HELO</name>
<dbReference type="EMBL" id="JAFJYH010000108">
    <property type="protein sequence ID" value="KAG4419333.1"/>
    <property type="molecule type" value="Genomic_DNA"/>
</dbReference>
<dbReference type="InterPro" id="IPR001214">
    <property type="entry name" value="SET_dom"/>
</dbReference>
<accession>A0A8H7TIC8</accession>
<evidence type="ECO:0000313" key="2">
    <source>
        <dbReference type="EMBL" id="KAG4419333.1"/>
    </source>
</evidence>
<evidence type="ECO:0000259" key="1">
    <source>
        <dbReference type="Pfam" id="PF00856"/>
    </source>
</evidence>
<proteinExistence type="predicted"/>
<sequence>MEETTYRMLAQDLVYAIECMMTESFATLMPSKKVKQVKQFKPSPGSGTRAFALHDIKLGSEILIEDPFMQGADHPLFNEAIFATLFLYTQYQIASLHSNSCTCPSSSSTPCTEIPLMKIWDANSFESESESDPEGSCIYTLACRFNHECIPNVGNCTIVFLAARDIRRGEELTISHYPRQMTADERREHLEYVYGFVCGCRHCESQKAVTRSDVDRMYIDHHKINLCRRRSDRVQQQRRVLLMVGDWYTGMSKKLFFLRDEFRVLLTEKRLFSRILGDSGVREQLVKDFVEKMGRLLRANNDFGIEEEVIKKYLARHELIYRGVADEMADFRLRAGESWEGRVQMIFSKMKLD</sequence>
<gene>
    <name evidence="2" type="ORF">IFR04_007567</name>
</gene>